<evidence type="ECO:0000313" key="2">
    <source>
        <dbReference type="Proteomes" id="UP001199070"/>
    </source>
</evidence>
<evidence type="ECO:0000313" key="1">
    <source>
        <dbReference type="EMBL" id="MCA8382021.1"/>
    </source>
</evidence>
<accession>A0AAW4THJ8</accession>
<protein>
    <submittedName>
        <fullName evidence="1">DUF6331 family protein</fullName>
    </submittedName>
</protein>
<reference evidence="1" key="1">
    <citation type="submission" date="2023-08" db="EMBL/GenBank/DDBJ databases">
        <title>A collection of bacterial strains from the Burkholderia cepacia Research Laboratory and Repository.</title>
        <authorList>
            <person name="Lipuma J."/>
            <person name="Spilker T."/>
        </authorList>
    </citation>
    <scope>NUCLEOTIDE SEQUENCE</scope>
    <source>
        <strain evidence="1">AU0862</strain>
    </source>
</reference>
<dbReference type="Pfam" id="PF19856">
    <property type="entry name" value="DUF6331"/>
    <property type="match status" value="1"/>
</dbReference>
<dbReference type="AlphaFoldDB" id="A0AAW4THJ8"/>
<dbReference type="RefSeq" id="WP_124620248.1">
    <property type="nucleotide sequence ID" value="NZ_CADEUF010000004.1"/>
</dbReference>
<dbReference type="InterPro" id="IPR046294">
    <property type="entry name" value="DUF6331"/>
</dbReference>
<proteinExistence type="predicted"/>
<organism evidence="1 2">
    <name type="scientific">Burkholderia cenocepacia</name>
    <dbReference type="NCBI Taxonomy" id="95486"/>
    <lineage>
        <taxon>Bacteria</taxon>
        <taxon>Pseudomonadati</taxon>
        <taxon>Pseudomonadota</taxon>
        <taxon>Betaproteobacteria</taxon>
        <taxon>Burkholderiales</taxon>
        <taxon>Burkholderiaceae</taxon>
        <taxon>Burkholderia</taxon>
        <taxon>Burkholderia cepacia complex</taxon>
    </lineage>
</organism>
<sequence>MNRNAHKNDIGIGQDRWIECGDLPADLRDAIDVDPHLAAVMPLVDALEIHCVAECCGIDAFGFWPDEIAVALDTQDSDALTRLIDDLLSIRHAIEALPSDIVVSKRINQYFRKTAMLELLAHLRTTIDAIRSARAAPRA</sequence>
<gene>
    <name evidence="1" type="ORF">LGN22_24280</name>
</gene>
<dbReference type="EMBL" id="JAIZTC010000007">
    <property type="protein sequence ID" value="MCA8382021.1"/>
    <property type="molecule type" value="Genomic_DNA"/>
</dbReference>
<dbReference type="Proteomes" id="UP001199070">
    <property type="component" value="Unassembled WGS sequence"/>
</dbReference>
<name>A0AAW4THJ8_9BURK</name>
<comment type="caution">
    <text evidence="1">The sequence shown here is derived from an EMBL/GenBank/DDBJ whole genome shotgun (WGS) entry which is preliminary data.</text>
</comment>